<dbReference type="Proteomes" id="UP000183987">
    <property type="component" value="Unassembled WGS sequence"/>
</dbReference>
<dbReference type="AlphaFoldDB" id="A0A1M4XCZ9"/>
<dbReference type="PANTHER" id="PTHR36505:SF1">
    <property type="entry name" value="BLR1072 PROTEIN"/>
    <property type="match status" value="1"/>
</dbReference>
<sequence length="301" mass="29788">MKKILATTAIALVMANGAFAESHMNADGTPKDTATSTDTTAAPADGSTSTDTTAAPADGAESTDTTEAPADGSMSTDSATSTDTTTAPADGAASTDSATSTDSTMAPADGTAATDGAASTDGTMTTDSGTAPADSSTGMATDSASSAPSMTMDGYETVMNADVTTDELTGTKVYGPDEDEVGEIGDLVVGEEGKITDVIVDVGGFLGLGEKPVSIAFDSVQIMKQTDGDDMRAYVSMTEDQLKELPKYESPNDAAAMDAATTDSTTMDSTATDSSTMEAAPADGTATDAAPADGTAPAANN</sequence>
<gene>
    <name evidence="4" type="ORF">SAMN05444339_102429</name>
</gene>
<keyword evidence="2" id="KW-0732">Signal</keyword>
<dbReference type="RefSeq" id="WP_072856547.1">
    <property type="nucleotide sequence ID" value="NZ_FQUE01000002.1"/>
</dbReference>
<name>A0A1M4XCZ9_LOKAT</name>
<feature type="compositionally biased region" description="Low complexity" evidence="1">
    <location>
        <begin position="70"/>
        <end position="131"/>
    </location>
</feature>
<feature type="region of interest" description="Disordered" evidence="1">
    <location>
        <begin position="24"/>
        <end position="151"/>
    </location>
</feature>
<evidence type="ECO:0000313" key="5">
    <source>
        <dbReference type="Proteomes" id="UP000183987"/>
    </source>
</evidence>
<proteinExistence type="predicted"/>
<dbReference type="Pfam" id="PF05239">
    <property type="entry name" value="PRC"/>
    <property type="match status" value="1"/>
</dbReference>
<evidence type="ECO:0000256" key="2">
    <source>
        <dbReference type="SAM" id="SignalP"/>
    </source>
</evidence>
<dbReference type="PANTHER" id="PTHR36505">
    <property type="entry name" value="BLR1072 PROTEIN"/>
    <property type="match status" value="1"/>
</dbReference>
<accession>A0A1M4XCZ9</accession>
<feature type="region of interest" description="Disordered" evidence="1">
    <location>
        <begin position="247"/>
        <end position="301"/>
    </location>
</feature>
<dbReference type="STRING" id="366533.SAMN05444339_102429"/>
<evidence type="ECO:0000256" key="1">
    <source>
        <dbReference type="SAM" id="MobiDB-lite"/>
    </source>
</evidence>
<feature type="chain" id="PRO_5012206096" evidence="2">
    <location>
        <begin position="21"/>
        <end position="301"/>
    </location>
</feature>
<dbReference type="OrthoDB" id="7876889at2"/>
<feature type="compositionally biased region" description="Low complexity" evidence="1">
    <location>
        <begin position="31"/>
        <end position="60"/>
    </location>
</feature>
<dbReference type="InterPro" id="IPR011033">
    <property type="entry name" value="PRC_barrel-like_sf"/>
</dbReference>
<feature type="domain" description="PRC-barrel" evidence="3">
    <location>
        <begin position="166"/>
        <end position="224"/>
    </location>
</feature>
<feature type="signal peptide" evidence="2">
    <location>
        <begin position="1"/>
        <end position="20"/>
    </location>
</feature>
<reference evidence="5" key="1">
    <citation type="submission" date="2016-11" db="EMBL/GenBank/DDBJ databases">
        <authorList>
            <person name="Varghese N."/>
            <person name="Submissions S."/>
        </authorList>
    </citation>
    <scope>NUCLEOTIDE SEQUENCE [LARGE SCALE GENOMIC DNA]</scope>
    <source>
        <strain evidence="5">DSM 29326</strain>
    </source>
</reference>
<organism evidence="4 5">
    <name type="scientific">Loktanella atrilutea</name>
    <dbReference type="NCBI Taxonomy" id="366533"/>
    <lineage>
        <taxon>Bacteria</taxon>
        <taxon>Pseudomonadati</taxon>
        <taxon>Pseudomonadota</taxon>
        <taxon>Alphaproteobacteria</taxon>
        <taxon>Rhodobacterales</taxon>
        <taxon>Roseobacteraceae</taxon>
        <taxon>Loktanella</taxon>
    </lineage>
</organism>
<keyword evidence="5" id="KW-1185">Reference proteome</keyword>
<feature type="compositionally biased region" description="Polar residues" evidence="1">
    <location>
        <begin position="133"/>
        <end position="149"/>
    </location>
</feature>
<protein>
    <submittedName>
        <fullName evidence="4">PRC-barrel domain-containing protein</fullName>
    </submittedName>
</protein>
<dbReference type="Gene3D" id="2.30.30.240">
    <property type="entry name" value="PRC-barrel domain"/>
    <property type="match status" value="1"/>
</dbReference>
<dbReference type="InterPro" id="IPR027275">
    <property type="entry name" value="PRC-brl_dom"/>
</dbReference>
<dbReference type="EMBL" id="FQUE01000002">
    <property type="protein sequence ID" value="SHE91102.1"/>
    <property type="molecule type" value="Genomic_DNA"/>
</dbReference>
<evidence type="ECO:0000259" key="3">
    <source>
        <dbReference type="Pfam" id="PF05239"/>
    </source>
</evidence>
<feature type="compositionally biased region" description="Low complexity" evidence="1">
    <location>
        <begin position="253"/>
        <end position="301"/>
    </location>
</feature>
<evidence type="ECO:0000313" key="4">
    <source>
        <dbReference type="EMBL" id="SHE91102.1"/>
    </source>
</evidence>
<dbReference type="SUPFAM" id="SSF50346">
    <property type="entry name" value="PRC-barrel domain"/>
    <property type="match status" value="1"/>
</dbReference>